<proteinExistence type="predicted"/>
<reference evidence="1 2" key="1">
    <citation type="journal article" date="2012" name="Appl. Environ. Microbiol.">
        <title>Draft genome sequence of a psychrotolerant sulfur-oxidizing bacterium, Sulfuricella denitrificans skB26, and proteomic insights into cold adaptation.</title>
        <authorList>
            <person name="Watanabe T."/>
            <person name="Kojima H."/>
            <person name="Fukui M."/>
        </authorList>
    </citation>
    <scope>NUCLEOTIDE SEQUENCE [LARGE SCALE GENOMIC DNA]</scope>
    <source>
        <strain evidence="2">skB26</strain>
    </source>
</reference>
<dbReference type="AlphaFoldDB" id="S6ACB2"/>
<evidence type="ECO:0000313" key="2">
    <source>
        <dbReference type="Proteomes" id="UP000015559"/>
    </source>
</evidence>
<keyword evidence="2" id="KW-1185">Reference proteome</keyword>
<dbReference type="EMBL" id="AP013066">
    <property type="protein sequence ID" value="BAN35428.1"/>
    <property type="molecule type" value="Genomic_DNA"/>
</dbReference>
<accession>S6ACB2</accession>
<dbReference type="Proteomes" id="UP000015559">
    <property type="component" value="Chromosome"/>
</dbReference>
<protein>
    <submittedName>
        <fullName evidence="1">Uncharacterized protein</fullName>
    </submittedName>
</protein>
<dbReference type="HOGENOM" id="CLU_2792467_0_0_4"/>
<organism evidence="1 2">
    <name type="scientific">Sulfuricella denitrificans (strain DSM 22764 / NBRC 105220 / skB26)</name>
    <dbReference type="NCBI Taxonomy" id="1163617"/>
    <lineage>
        <taxon>Bacteria</taxon>
        <taxon>Pseudomonadati</taxon>
        <taxon>Pseudomonadota</taxon>
        <taxon>Betaproteobacteria</taxon>
        <taxon>Nitrosomonadales</taxon>
        <taxon>Sulfuricellaceae</taxon>
        <taxon>Sulfuricella</taxon>
    </lineage>
</organism>
<evidence type="ECO:0000313" key="1">
    <source>
        <dbReference type="EMBL" id="BAN35428.1"/>
    </source>
</evidence>
<gene>
    <name evidence="1" type="ORF">SCD_n01607</name>
</gene>
<name>S6ACB2_SULDS</name>
<sequence>MGYTNEIAVTKMLPDEFIWNTRSGDGAAKTINAFSQKSQSIYLITLKSSEKSMALKMQYSGNDACLTR</sequence>
<dbReference type="KEGG" id="sdr:SCD_n01607"/>